<feature type="region of interest" description="Disordered" evidence="1">
    <location>
        <begin position="36"/>
        <end position="57"/>
    </location>
</feature>
<comment type="caution">
    <text evidence="2">The sequence shown here is derived from an EMBL/GenBank/DDBJ whole genome shotgun (WGS) entry which is preliminary data.</text>
</comment>
<evidence type="ECO:0000256" key="1">
    <source>
        <dbReference type="SAM" id="MobiDB-lite"/>
    </source>
</evidence>
<dbReference type="EMBL" id="VCGU01000005">
    <property type="protein sequence ID" value="TRY74884.1"/>
    <property type="molecule type" value="Genomic_DNA"/>
</dbReference>
<gene>
    <name evidence="2" type="ORF">TCAL_09499</name>
</gene>
<dbReference type="Proteomes" id="UP000318571">
    <property type="component" value="Chromosome 2"/>
</dbReference>
<organism evidence="2 3">
    <name type="scientific">Tigriopus californicus</name>
    <name type="common">Marine copepod</name>
    <dbReference type="NCBI Taxonomy" id="6832"/>
    <lineage>
        <taxon>Eukaryota</taxon>
        <taxon>Metazoa</taxon>
        <taxon>Ecdysozoa</taxon>
        <taxon>Arthropoda</taxon>
        <taxon>Crustacea</taxon>
        <taxon>Multicrustacea</taxon>
        <taxon>Hexanauplia</taxon>
        <taxon>Copepoda</taxon>
        <taxon>Harpacticoida</taxon>
        <taxon>Harpacticidae</taxon>
        <taxon>Tigriopus</taxon>
    </lineage>
</organism>
<feature type="region of interest" description="Disordered" evidence="1">
    <location>
        <begin position="332"/>
        <end position="389"/>
    </location>
</feature>
<feature type="region of interest" description="Disordered" evidence="1">
    <location>
        <begin position="89"/>
        <end position="111"/>
    </location>
</feature>
<feature type="compositionally biased region" description="Polar residues" evidence="1">
    <location>
        <begin position="214"/>
        <end position="226"/>
    </location>
</feature>
<proteinExistence type="predicted"/>
<feature type="compositionally biased region" description="Basic residues" evidence="1">
    <location>
        <begin position="380"/>
        <end position="389"/>
    </location>
</feature>
<evidence type="ECO:0000313" key="2">
    <source>
        <dbReference type="EMBL" id="TRY74884.1"/>
    </source>
</evidence>
<feature type="region of interest" description="Disordered" evidence="1">
    <location>
        <begin position="414"/>
        <end position="440"/>
    </location>
</feature>
<dbReference type="AlphaFoldDB" id="A0A553PB20"/>
<feature type="compositionally biased region" description="Basic and acidic residues" evidence="1">
    <location>
        <begin position="37"/>
        <end position="53"/>
    </location>
</feature>
<name>A0A553PB20_TIGCA</name>
<feature type="compositionally biased region" description="Basic and acidic residues" evidence="1">
    <location>
        <begin position="332"/>
        <end position="342"/>
    </location>
</feature>
<feature type="compositionally biased region" description="Basic and acidic residues" evidence="1">
    <location>
        <begin position="228"/>
        <end position="238"/>
    </location>
</feature>
<reference evidence="2 3" key="1">
    <citation type="journal article" date="2018" name="Nat. Ecol. Evol.">
        <title>Genomic signatures of mitonuclear coevolution across populations of Tigriopus californicus.</title>
        <authorList>
            <person name="Barreto F.S."/>
            <person name="Watson E.T."/>
            <person name="Lima T.G."/>
            <person name="Willett C.S."/>
            <person name="Edmands S."/>
            <person name="Li W."/>
            <person name="Burton R.S."/>
        </authorList>
    </citation>
    <scope>NUCLEOTIDE SEQUENCE [LARGE SCALE GENOMIC DNA]</scope>
    <source>
        <strain evidence="2 3">San Diego</strain>
    </source>
</reference>
<feature type="compositionally biased region" description="Basic residues" evidence="1">
    <location>
        <begin position="357"/>
        <end position="369"/>
    </location>
</feature>
<feature type="compositionally biased region" description="Basic and acidic residues" evidence="1">
    <location>
        <begin position="141"/>
        <end position="152"/>
    </location>
</feature>
<evidence type="ECO:0000313" key="3">
    <source>
        <dbReference type="Proteomes" id="UP000318571"/>
    </source>
</evidence>
<accession>A0A553PB20</accession>
<sequence length="498" mass="55555">MSLLKGKSGLGLGTKLGASLGTSQSELNSYLSSLKKKQTEVNKKHGKDETAEDHPEDADDVFAITEEDSDLASLALEFAKDEIKDSPFLKRKEDRRLSTASSVGTPLPEKDAPFINSLVKVKAKPNHSSAALANFMKYDAKYGPKGFQKPEESDSEELMSDLQSPLRIASELEERIRPTSRGSSRRSSLLRKDSDASMGRPRSRKASVEVDQFKGSNQQRSLQGNLSERLKQHADAKNLKVIMPPPRSRKVSGDSAGGNKTPLLSASEVSELPLGSPSPSPRSPMVLEELHDIEELAEVEEEVAQIKEPIVEVEKKTLESGDDATLIEVKKLEKDQTDKAKPDAPNLEDQITGLEHVRKKTRQPRHKRSSSSEDPSSRQSRSRRHRHSKSSHCYYCDHMCDFHRSHVMNNWVGTGNDNSNYKGRKKRHSSKPPRHDEGVQVGPPSVIGASDHYLFDPTLDLLFTRRNLSDEIHQNESLRQRLLHPRKHINQAVSGEIP</sequence>
<protein>
    <submittedName>
        <fullName evidence="2">Uncharacterized protein</fullName>
    </submittedName>
</protein>
<feature type="compositionally biased region" description="Basic residues" evidence="1">
    <location>
        <begin position="422"/>
        <end position="432"/>
    </location>
</feature>
<keyword evidence="3" id="KW-1185">Reference proteome</keyword>
<feature type="region of interest" description="Disordered" evidence="1">
    <location>
        <begin position="1"/>
        <end position="20"/>
    </location>
</feature>
<feature type="region of interest" description="Disordered" evidence="1">
    <location>
        <begin position="141"/>
        <end position="284"/>
    </location>
</feature>